<keyword evidence="1" id="KW-0472">Membrane</keyword>
<comment type="caution">
    <text evidence="2">The sequence shown here is derived from an EMBL/GenBank/DDBJ whole genome shotgun (WGS) entry which is preliminary data.</text>
</comment>
<evidence type="ECO:0000313" key="2">
    <source>
        <dbReference type="EMBL" id="RKD34179.1"/>
    </source>
</evidence>
<protein>
    <submittedName>
        <fullName evidence="2">Uncharacterized protein</fullName>
    </submittedName>
</protein>
<keyword evidence="3" id="KW-1185">Reference proteome</keyword>
<evidence type="ECO:0000256" key="1">
    <source>
        <dbReference type="SAM" id="Phobius"/>
    </source>
</evidence>
<dbReference type="EMBL" id="MCIB01000002">
    <property type="protein sequence ID" value="RKD34179.1"/>
    <property type="molecule type" value="Genomic_DNA"/>
</dbReference>
<keyword evidence="1" id="KW-0812">Transmembrane</keyword>
<name>A0A419T9N4_9FIRM</name>
<sequence>MIGNYFRIIFFCLFVYTVAYNLLMFFVETHMTKRIKKMIKRIYFSFWLVPTCIYIYIISNSIYAQHYFLRNVLASILFHVLLSYMGYKTTLE</sequence>
<dbReference type="Proteomes" id="UP000284177">
    <property type="component" value="Unassembled WGS sequence"/>
</dbReference>
<accession>A0A419T9N4</accession>
<keyword evidence="1" id="KW-1133">Transmembrane helix</keyword>
<dbReference type="AlphaFoldDB" id="A0A419T9N4"/>
<evidence type="ECO:0000313" key="3">
    <source>
        <dbReference type="Proteomes" id="UP000284177"/>
    </source>
</evidence>
<feature type="transmembrane region" description="Helical" evidence="1">
    <location>
        <begin position="6"/>
        <end position="27"/>
    </location>
</feature>
<feature type="transmembrane region" description="Helical" evidence="1">
    <location>
        <begin position="68"/>
        <end position="87"/>
    </location>
</feature>
<proteinExistence type="predicted"/>
<reference evidence="2 3" key="1">
    <citation type="submission" date="2016-08" db="EMBL/GenBank/DDBJ databases">
        <title>Novel Firmicutes and Novel Genomes.</title>
        <authorList>
            <person name="Poppleton D.I."/>
            <person name="Gribaldo S."/>
        </authorList>
    </citation>
    <scope>NUCLEOTIDE SEQUENCE [LARGE SCALE GENOMIC DNA]</scope>
    <source>
        <strain evidence="2 3">CTT3</strain>
    </source>
</reference>
<organism evidence="2 3">
    <name type="scientific">Thermohalobacter berrensis</name>
    <dbReference type="NCBI Taxonomy" id="99594"/>
    <lineage>
        <taxon>Bacteria</taxon>
        <taxon>Bacillati</taxon>
        <taxon>Bacillota</taxon>
        <taxon>Tissierellia</taxon>
        <taxon>Tissierellales</taxon>
        <taxon>Thermohalobacteraceae</taxon>
        <taxon>Thermohalobacter</taxon>
    </lineage>
</organism>
<gene>
    <name evidence="2" type="ORF">BET03_07770</name>
</gene>
<feature type="transmembrane region" description="Helical" evidence="1">
    <location>
        <begin position="42"/>
        <end position="62"/>
    </location>
</feature>